<dbReference type="SUPFAM" id="SSF51735">
    <property type="entry name" value="NAD(P)-binding Rossmann-fold domains"/>
    <property type="match status" value="1"/>
</dbReference>
<dbReference type="PANTHER" id="PTHR24321:SF8">
    <property type="entry name" value="ESTRADIOL 17-BETA-DEHYDROGENASE 8-RELATED"/>
    <property type="match status" value="1"/>
</dbReference>
<comment type="similarity">
    <text evidence="1">Belongs to the short-chain dehydrogenases/reductases (SDR) family.</text>
</comment>
<evidence type="ECO:0000256" key="1">
    <source>
        <dbReference type="ARBA" id="ARBA00006484"/>
    </source>
</evidence>
<proteinExistence type="inferred from homology"/>
<keyword evidence="5" id="KW-1185">Reference proteome</keyword>
<dbReference type="GO" id="GO:0016491">
    <property type="term" value="F:oxidoreductase activity"/>
    <property type="evidence" value="ECO:0007669"/>
    <property type="project" value="UniProtKB-KW"/>
</dbReference>
<dbReference type="RefSeq" id="WP_145207432.1">
    <property type="nucleotide sequence ID" value="NZ_CP036432.1"/>
</dbReference>
<dbReference type="Pfam" id="PF13561">
    <property type="entry name" value="adh_short_C2"/>
    <property type="match status" value="1"/>
</dbReference>
<dbReference type="Gene3D" id="3.40.50.720">
    <property type="entry name" value="NAD(P)-binding Rossmann-like Domain"/>
    <property type="match status" value="1"/>
</dbReference>
<dbReference type="CDD" id="cd05233">
    <property type="entry name" value="SDR_c"/>
    <property type="match status" value="1"/>
</dbReference>
<feature type="region of interest" description="Disordered" evidence="3">
    <location>
        <begin position="1"/>
        <end position="26"/>
    </location>
</feature>
<sequence length="288" mass="30631">MNPQRPASQRPASQRPASQRPAGSVRYDNQGRVVLVTGGCSGIGRAIVDAFAESGARVVCADIHQPPADLPAAIDFVRCDVSDEANCRMVARHAVEQHGGIDVLVNNAAIQPKSSYAPVHQLDSETWQRMLAVNLSGYHFMAKHVLPVMLEQRSGVIVNLASGQAHRTARQVGTYGPIKAANVMQTRQWGIEYARQGIRVVSVSPGAIDTPLVRATLEEQGGGEALANRHPIGRIGKSSEVAAAVLWLASHQASFVTATDLEVDGGLGGFGAFADPYDSETLADKPDQ</sequence>
<dbReference type="Proteomes" id="UP000318081">
    <property type="component" value="Chromosome"/>
</dbReference>
<evidence type="ECO:0000313" key="4">
    <source>
        <dbReference type="EMBL" id="QDV81676.1"/>
    </source>
</evidence>
<dbReference type="PRINTS" id="PR00080">
    <property type="entry name" value="SDRFAMILY"/>
</dbReference>
<keyword evidence="2 4" id="KW-0560">Oxidoreductase</keyword>
<protein>
    <submittedName>
        <fullName evidence="4">2,5-dichloro-2,5-cyclohexadiene-1,4-diol dehydrogenase</fullName>
        <ecNumber evidence="4">1.1.1.-</ecNumber>
    </submittedName>
</protein>
<feature type="compositionally biased region" description="Polar residues" evidence="3">
    <location>
        <begin position="1"/>
        <end position="17"/>
    </location>
</feature>
<evidence type="ECO:0000256" key="3">
    <source>
        <dbReference type="SAM" id="MobiDB-lite"/>
    </source>
</evidence>
<name>A0ABX5XM05_9BACT</name>
<dbReference type="EMBL" id="CP036432">
    <property type="protein sequence ID" value="QDV81676.1"/>
    <property type="molecule type" value="Genomic_DNA"/>
</dbReference>
<dbReference type="PANTHER" id="PTHR24321">
    <property type="entry name" value="DEHYDROGENASES, SHORT CHAIN"/>
    <property type="match status" value="1"/>
</dbReference>
<dbReference type="EC" id="1.1.1.-" evidence="4"/>
<evidence type="ECO:0000313" key="5">
    <source>
        <dbReference type="Proteomes" id="UP000318081"/>
    </source>
</evidence>
<dbReference type="PRINTS" id="PR00081">
    <property type="entry name" value="GDHRDH"/>
</dbReference>
<dbReference type="InterPro" id="IPR036291">
    <property type="entry name" value="NAD(P)-bd_dom_sf"/>
</dbReference>
<accession>A0ABX5XM05</accession>
<dbReference type="InterPro" id="IPR002347">
    <property type="entry name" value="SDR_fam"/>
</dbReference>
<reference evidence="4 5" key="1">
    <citation type="submission" date="2019-02" db="EMBL/GenBank/DDBJ databases">
        <title>Deep-cultivation of Planctomycetes and their phenomic and genomic characterization uncovers novel biology.</title>
        <authorList>
            <person name="Wiegand S."/>
            <person name="Jogler M."/>
            <person name="Boedeker C."/>
            <person name="Pinto D."/>
            <person name="Vollmers J."/>
            <person name="Rivas-Marin E."/>
            <person name="Kohn T."/>
            <person name="Peeters S.H."/>
            <person name="Heuer A."/>
            <person name="Rast P."/>
            <person name="Oberbeckmann S."/>
            <person name="Bunk B."/>
            <person name="Jeske O."/>
            <person name="Meyerdierks A."/>
            <person name="Storesund J.E."/>
            <person name="Kallscheuer N."/>
            <person name="Luecker S."/>
            <person name="Lage O.M."/>
            <person name="Pohl T."/>
            <person name="Merkel B.J."/>
            <person name="Hornburger P."/>
            <person name="Mueller R.-W."/>
            <person name="Bruemmer F."/>
            <person name="Labrenz M."/>
            <person name="Spormann A.M."/>
            <person name="Op den Camp H."/>
            <person name="Overmann J."/>
            <person name="Amann R."/>
            <person name="Jetten M.S.M."/>
            <person name="Mascher T."/>
            <person name="Medema M.H."/>
            <person name="Devos D.P."/>
            <person name="Kaster A.-K."/>
            <person name="Ovreas L."/>
            <person name="Rohde M."/>
            <person name="Galperin M.Y."/>
            <person name="Jogler C."/>
        </authorList>
    </citation>
    <scope>NUCLEOTIDE SEQUENCE [LARGE SCALE GENOMIC DNA]</scope>
    <source>
        <strain evidence="4 5">TBK1r</strain>
    </source>
</reference>
<organism evidence="4 5">
    <name type="scientific">Stieleria magnilauensis</name>
    <dbReference type="NCBI Taxonomy" id="2527963"/>
    <lineage>
        <taxon>Bacteria</taxon>
        <taxon>Pseudomonadati</taxon>
        <taxon>Planctomycetota</taxon>
        <taxon>Planctomycetia</taxon>
        <taxon>Pirellulales</taxon>
        <taxon>Pirellulaceae</taxon>
        <taxon>Stieleria</taxon>
    </lineage>
</organism>
<gene>
    <name evidence="4" type="primary">linC</name>
    <name evidence="4" type="ORF">TBK1r_05960</name>
</gene>
<evidence type="ECO:0000256" key="2">
    <source>
        <dbReference type="ARBA" id="ARBA00023002"/>
    </source>
</evidence>